<dbReference type="RefSeq" id="WP_059730723.1">
    <property type="nucleotide sequence ID" value="NZ_LOYH01000069.1"/>
</dbReference>
<protein>
    <submittedName>
        <fullName evidence="1">Uncharacterized protein</fullName>
    </submittedName>
</protein>
<evidence type="ECO:0000313" key="1">
    <source>
        <dbReference type="EMBL" id="KVK79173.1"/>
    </source>
</evidence>
<gene>
    <name evidence="1" type="ORF">WS90_19605</name>
</gene>
<name>A0A118KGN6_BURCE</name>
<reference evidence="1 2" key="1">
    <citation type="submission" date="2015-11" db="EMBL/GenBank/DDBJ databases">
        <title>Expanding the genomic diversity of Burkholderia species for the development of highly accurate diagnostics.</title>
        <authorList>
            <person name="Sahl J."/>
            <person name="Keim P."/>
            <person name="Wagner D."/>
        </authorList>
    </citation>
    <scope>NUCLEOTIDE SEQUENCE [LARGE SCALE GENOMIC DNA]</scope>
    <source>
        <strain evidence="1 2">MSMB1302</strain>
    </source>
</reference>
<proteinExistence type="predicted"/>
<organism evidence="1 2">
    <name type="scientific">Burkholderia cepacia</name>
    <name type="common">Pseudomonas cepacia</name>
    <dbReference type="NCBI Taxonomy" id="292"/>
    <lineage>
        <taxon>Bacteria</taxon>
        <taxon>Pseudomonadati</taxon>
        <taxon>Pseudomonadota</taxon>
        <taxon>Betaproteobacteria</taxon>
        <taxon>Burkholderiales</taxon>
        <taxon>Burkholderiaceae</taxon>
        <taxon>Burkholderia</taxon>
        <taxon>Burkholderia cepacia complex</taxon>
    </lineage>
</organism>
<dbReference type="Proteomes" id="UP000069001">
    <property type="component" value="Unassembled WGS sequence"/>
</dbReference>
<sequence>MGLLIELRGRTVWLIRSSEEGTTDQVKRTTLGTFFLPSGPFEPLLAQLSVDERKELQLWLDAREQAALRKPKTTTRGACR</sequence>
<evidence type="ECO:0000313" key="2">
    <source>
        <dbReference type="Proteomes" id="UP000069001"/>
    </source>
</evidence>
<comment type="caution">
    <text evidence="1">The sequence shown here is derived from an EMBL/GenBank/DDBJ whole genome shotgun (WGS) entry which is preliminary data.</text>
</comment>
<dbReference type="EMBL" id="LOYH01000069">
    <property type="protein sequence ID" value="KVK79173.1"/>
    <property type="molecule type" value="Genomic_DNA"/>
</dbReference>
<dbReference type="AlphaFoldDB" id="A0A118KGN6"/>
<accession>A0A118KGN6</accession>